<evidence type="ECO:0000313" key="15">
    <source>
        <dbReference type="EMBL" id="QEK37928.1"/>
    </source>
</evidence>
<dbReference type="InterPro" id="IPR036986">
    <property type="entry name" value="S4_RNA-bd_sf"/>
</dbReference>
<dbReference type="InterPro" id="IPR020094">
    <property type="entry name" value="TruA/RsuA/RluB/E/F_N"/>
</dbReference>
<evidence type="ECO:0000256" key="12">
    <source>
        <dbReference type="PROSITE-ProRule" id="PRU00182"/>
    </source>
</evidence>
<dbReference type="AlphaFoldDB" id="A0A5C0UD73"/>
<evidence type="ECO:0000256" key="6">
    <source>
        <dbReference type="ARBA" id="ARBA00039989"/>
    </source>
</evidence>
<keyword evidence="16" id="KW-1185">Reference proteome</keyword>
<dbReference type="PROSITE" id="PS50889">
    <property type="entry name" value="S4"/>
    <property type="match status" value="1"/>
</dbReference>
<protein>
    <recommendedName>
        <fullName evidence="6">Dual-specificity RNA pseudouridine synthase RluF</fullName>
        <ecNumber evidence="5">5.4.99.21</ecNumber>
    </recommendedName>
    <alternativeName>
        <fullName evidence="8">23S rRNA pseudouridine(2604) synthase</fullName>
    </alternativeName>
    <alternativeName>
        <fullName evidence="10">Ribosomal large subunit pseudouridine synthase F</fullName>
    </alternativeName>
    <alternativeName>
        <fullName evidence="9">rRNA pseudouridylate synthase F</fullName>
    </alternativeName>
    <alternativeName>
        <fullName evidence="11">rRNA-uridine isomerase F</fullName>
    </alternativeName>
    <alternativeName>
        <fullName evidence="7">tRNA(Tyr) pseudouridine(35) synthase</fullName>
    </alternativeName>
</protein>
<dbReference type="Gene3D" id="3.30.70.1560">
    <property type="entry name" value="Alpha-L RNA-binding motif"/>
    <property type="match status" value="1"/>
</dbReference>
<proteinExistence type="inferred from homology"/>
<evidence type="ECO:0000256" key="5">
    <source>
        <dbReference type="ARBA" id="ARBA00038922"/>
    </source>
</evidence>
<dbReference type="Gene3D" id="3.30.70.580">
    <property type="entry name" value="Pseudouridine synthase I, catalytic domain, N-terminal subdomain"/>
    <property type="match status" value="1"/>
</dbReference>
<evidence type="ECO:0000256" key="1">
    <source>
        <dbReference type="ARBA" id="ARBA00008348"/>
    </source>
</evidence>
<evidence type="ECO:0000313" key="16">
    <source>
        <dbReference type="Proteomes" id="UP000325155"/>
    </source>
</evidence>
<dbReference type="InterPro" id="IPR020103">
    <property type="entry name" value="PsdUridine_synth_cat_dom_sf"/>
</dbReference>
<dbReference type="KEGG" id="cip:FZC35_00835"/>
<dbReference type="Gene3D" id="3.10.290.10">
    <property type="entry name" value="RNA-binding S4 domain"/>
    <property type="match status" value="1"/>
</dbReference>
<evidence type="ECO:0000256" key="3">
    <source>
        <dbReference type="ARBA" id="ARBA00036390"/>
    </source>
</evidence>
<dbReference type="SUPFAM" id="SSF55174">
    <property type="entry name" value="Alpha-L RNA-binding motif"/>
    <property type="match status" value="1"/>
</dbReference>
<dbReference type="GO" id="GO:0003723">
    <property type="term" value="F:RNA binding"/>
    <property type="evidence" value="ECO:0007669"/>
    <property type="project" value="UniProtKB-KW"/>
</dbReference>
<evidence type="ECO:0000256" key="13">
    <source>
        <dbReference type="SAM" id="MobiDB-lite"/>
    </source>
</evidence>
<comment type="catalytic activity">
    <reaction evidence="3">
        <text>uridine(35) in tRNA(Tyr) = pseudouridine(35) in tRNA(Tyr)</text>
        <dbReference type="Rhea" id="RHEA:60556"/>
        <dbReference type="Rhea" id="RHEA-COMP:15607"/>
        <dbReference type="Rhea" id="RHEA-COMP:15608"/>
        <dbReference type="ChEBI" id="CHEBI:65314"/>
        <dbReference type="ChEBI" id="CHEBI:65315"/>
    </reaction>
</comment>
<evidence type="ECO:0000259" key="14">
    <source>
        <dbReference type="SMART" id="SM00363"/>
    </source>
</evidence>
<accession>A0A5C0UD73</accession>
<dbReference type="InterPro" id="IPR050343">
    <property type="entry name" value="RsuA_PseudoU_synthase"/>
</dbReference>
<dbReference type="EC" id="5.4.99.21" evidence="5"/>
<keyword evidence="12" id="KW-0694">RNA-binding</keyword>
<comment type="catalytic activity">
    <reaction evidence="4">
        <text>uridine(2604) in 23S rRNA = pseudouridine(2604) in 23S rRNA</text>
        <dbReference type="Rhea" id="RHEA:38875"/>
        <dbReference type="Rhea" id="RHEA-COMP:10093"/>
        <dbReference type="Rhea" id="RHEA-COMP:10094"/>
        <dbReference type="ChEBI" id="CHEBI:65314"/>
        <dbReference type="ChEBI" id="CHEBI:65315"/>
        <dbReference type="EC" id="5.4.99.21"/>
    </reaction>
</comment>
<comment type="similarity">
    <text evidence="1">Belongs to the pseudouridine synthase RsuA family.</text>
</comment>
<dbReference type="SMART" id="SM00363">
    <property type="entry name" value="S4"/>
    <property type="match status" value="1"/>
</dbReference>
<evidence type="ECO:0000256" key="9">
    <source>
        <dbReference type="ARBA" id="ARBA00042843"/>
    </source>
</evidence>
<dbReference type="GO" id="GO:0160138">
    <property type="term" value="F:23S rRNA pseudouridine(2604) synthase activity"/>
    <property type="evidence" value="ECO:0007669"/>
    <property type="project" value="UniProtKB-EC"/>
</dbReference>
<dbReference type="InterPro" id="IPR006145">
    <property type="entry name" value="PsdUridine_synth_RsuA/RluA"/>
</dbReference>
<evidence type="ECO:0000256" key="11">
    <source>
        <dbReference type="ARBA" id="ARBA00043147"/>
    </source>
</evidence>
<sequence>MSNLNNLDQDNLQNNANANELSKNDDKKKIGHAISSMGFCSRREAERLVQYGRVCVNGIRINECAERVSNSDEITVDGRQIKKSSKVFIFHKPIKYLTTHNPQDGYETIFDIINIREHLTFLGRLDYMSEGLVVLTNVPSLVKIFSSSNYKRVYDIYVNHIDRSFASEIRNPCLDGQELMRINMTNQTKLVGCYKIRLELREGKNREIRRICEKCNMTIFKLKKVQHGPFKLGNLSPGEIQEINFSKVSDYISNNHKSNKS</sequence>
<feature type="compositionally biased region" description="Low complexity" evidence="13">
    <location>
        <begin position="1"/>
        <end position="19"/>
    </location>
</feature>
<evidence type="ECO:0000256" key="10">
    <source>
        <dbReference type="ARBA" id="ARBA00042890"/>
    </source>
</evidence>
<dbReference type="Pfam" id="PF01479">
    <property type="entry name" value="S4"/>
    <property type="match status" value="1"/>
</dbReference>
<feature type="domain" description="RNA-binding S4" evidence="14">
    <location>
        <begin position="28"/>
        <end position="93"/>
    </location>
</feature>
<name>A0A5C0UD73_9PROT</name>
<organism evidence="15 16">
    <name type="scientific">Candidatus Cytomitobacter indipagum</name>
    <dbReference type="NCBI Taxonomy" id="2601575"/>
    <lineage>
        <taxon>Bacteria</taxon>
        <taxon>Pseudomonadati</taxon>
        <taxon>Pseudomonadota</taxon>
        <taxon>Alphaproteobacteria</taxon>
        <taxon>Holosporales</taxon>
        <taxon>Holosporaceae</taxon>
        <taxon>Candidatus Cytomitobacter</taxon>
    </lineage>
</organism>
<gene>
    <name evidence="15" type="ORF">FZC35_00835</name>
</gene>
<evidence type="ECO:0000256" key="4">
    <source>
        <dbReference type="ARBA" id="ARBA00036535"/>
    </source>
</evidence>
<dbReference type="CDD" id="cd00165">
    <property type="entry name" value="S4"/>
    <property type="match status" value="1"/>
</dbReference>
<evidence type="ECO:0000256" key="7">
    <source>
        <dbReference type="ARBA" id="ARBA00041420"/>
    </source>
</evidence>
<dbReference type="Pfam" id="PF00849">
    <property type="entry name" value="PseudoU_synth_2"/>
    <property type="match status" value="1"/>
</dbReference>
<dbReference type="OrthoDB" id="9807213at2"/>
<reference evidence="15 16" key="1">
    <citation type="submission" date="2019-08" db="EMBL/GenBank/DDBJ databases">
        <title>Highly reduced genomes of protist endosymbionts show evolutionary convergence.</title>
        <authorList>
            <person name="George E."/>
            <person name="Husnik F."/>
            <person name="Tashyreva D."/>
            <person name="Prokopchuk G."/>
            <person name="Horak A."/>
            <person name="Kwong W.K."/>
            <person name="Lukes J."/>
            <person name="Keeling P.J."/>
        </authorList>
    </citation>
    <scope>NUCLEOTIDE SEQUENCE [LARGE SCALE GENOMIC DNA]</scope>
    <source>
        <strain evidence="15">1605</strain>
    </source>
</reference>
<dbReference type="InterPro" id="IPR042092">
    <property type="entry name" value="PsdUridine_s_RsuA/RluB/E/F_cat"/>
</dbReference>
<dbReference type="InterPro" id="IPR018496">
    <property type="entry name" value="PsdUridine_synth_RsuA/RluB_CS"/>
</dbReference>
<dbReference type="SUPFAM" id="SSF55120">
    <property type="entry name" value="Pseudouridine synthase"/>
    <property type="match status" value="1"/>
</dbReference>
<dbReference type="Proteomes" id="UP000325155">
    <property type="component" value="Chromosome"/>
</dbReference>
<feature type="region of interest" description="Disordered" evidence="13">
    <location>
        <begin position="1"/>
        <end position="24"/>
    </location>
</feature>
<keyword evidence="2" id="KW-0413">Isomerase</keyword>
<evidence type="ECO:0000256" key="2">
    <source>
        <dbReference type="ARBA" id="ARBA00023235"/>
    </source>
</evidence>
<dbReference type="PANTHER" id="PTHR47683">
    <property type="entry name" value="PSEUDOURIDINE SYNTHASE FAMILY PROTEIN-RELATED"/>
    <property type="match status" value="1"/>
</dbReference>
<dbReference type="PANTHER" id="PTHR47683:SF2">
    <property type="entry name" value="RNA-BINDING S4 DOMAIN-CONTAINING PROTEIN"/>
    <property type="match status" value="1"/>
</dbReference>
<dbReference type="InterPro" id="IPR002942">
    <property type="entry name" value="S4_RNA-bd"/>
</dbReference>
<dbReference type="EMBL" id="CP043315">
    <property type="protein sequence ID" value="QEK37928.1"/>
    <property type="molecule type" value="Genomic_DNA"/>
</dbReference>
<dbReference type="PROSITE" id="PS01149">
    <property type="entry name" value="PSI_RSU"/>
    <property type="match status" value="1"/>
</dbReference>
<evidence type="ECO:0000256" key="8">
    <source>
        <dbReference type="ARBA" id="ARBA00041697"/>
    </source>
</evidence>
<dbReference type="RefSeq" id="WP_148980775.1">
    <property type="nucleotide sequence ID" value="NZ_CP043315.1"/>
</dbReference>
<dbReference type="GO" id="GO:0000455">
    <property type="term" value="P:enzyme-directed rRNA pseudouridine synthesis"/>
    <property type="evidence" value="ECO:0007669"/>
    <property type="project" value="UniProtKB-ARBA"/>
</dbReference>